<keyword evidence="2" id="KW-0808">Transferase</keyword>
<keyword evidence="2" id="KW-0830">Ubiquinone</keyword>
<keyword evidence="3" id="KW-1185">Reference proteome</keyword>
<dbReference type="Proteomes" id="UP000233766">
    <property type="component" value="Unassembled WGS sequence"/>
</dbReference>
<dbReference type="PANTHER" id="PTHR43591:SF24">
    <property type="entry name" value="2-METHOXY-6-POLYPRENYL-1,4-BENZOQUINOL METHYLASE, MITOCHONDRIAL"/>
    <property type="match status" value="1"/>
</dbReference>
<dbReference type="InterPro" id="IPR029063">
    <property type="entry name" value="SAM-dependent_MTases_sf"/>
</dbReference>
<evidence type="ECO:0000259" key="1">
    <source>
        <dbReference type="Pfam" id="PF13649"/>
    </source>
</evidence>
<evidence type="ECO:0000313" key="2">
    <source>
        <dbReference type="EMBL" id="PKV79342.1"/>
    </source>
</evidence>
<keyword evidence="2" id="KW-0489">Methyltransferase</keyword>
<proteinExistence type="predicted"/>
<dbReference type="GO" id="GO:0008168">
    <property type="term" value="F:methyltransferase activity"/>
    <property type="evidence" value="ECO:0007669"/>
    <property type="project" value="UniProtKB-KW"/>
</dbReference>
<dbReference type="OrthoDB" id="279734at2"/>
<dbReference type="Pfam" id="PF13649">
    <property type="entry name" value="Methyltransf_25"/>
    <property type="match status" value="1"/>
</dbReference>
<evidence type="ECO:0000313" key="3">
    <source>
        <dbReference type="Proteomes" id="UP000233766"/>
    </source>
</evidence>
<reference evidence="2 3" key="1">
    <citation type="submission" date="2017-12" db="EMBL/GenBank/DDBJ databases">
        <title>Sequencing the genomes of 1000 Actinobacteria strains.</title>
        <authorList>
            <person name="Klenk H.-P."/>
        </authorList>
    </citation>
    <scope>NUCLEOTIDE SEQUENCE [LARGE SCALE GENOMIC DNA]</scope>
    <source>
        <strain evidence="2 3">DSM 44489</strain>
    </source>
</reference>
<accession>A0A2N3VCH6</accession>
<name>A0A2N3VCH6_9NOCA</name>
<comment type="caution">
    <text evidence="2">The sequence shown here is derived from an EMBL/GenBank/DDBJ whole genome shotgun (WGS) entry which is preliminary data.</text>
</comment>
<sequence>MSTEYDTTPTADPGIEAREAHWDRRANGFDTDFTQAPVREQVLDQISRQLPTEPCTALDAGTGSGRTMARLIQGLHPESDIVGCDLSPAMLHQARVHAPHKARGSLSFVYADLCALPFDDGGFDLVVSTFTLHHVPPTQQLAVLRELRRVLGEDGMLILADQVQPDPPLSVEAMRAAVAETFYPHLPHAEAVGLLSTYGEWPLTVGELTDLLEAAGFGCEVTDIHRIVAIATATPGHAHPRGRQ</sequence>
<dbReference type="SUPFAM" id="SSF53335">
    <property type="entry name" value="S-adenosyl-L-methionine-dependent methyltransferases"/>
    <property type="match status" value="1"/>
</dbReference>
<protein>
    <submittedName>
        <fullName evidence="2">Ubiquinone/menaquinone biosynthesis C-methylase UbiE</fullName>
    </submittedName>
</protein>
<dbReference type="PANTHER" id="PTHR43591">
    <property type="entry name" value="METHYLTRANSFERASE"/>
    <property type="match status" value="1"/>
</dbReference>
<dbReference type="Gene3D" id="3.40.50.150">
    <property type="entry name" value="Vaccinia Virus protein VP39"/>
    <property type="match status" value="1"/>
</dbReference>
<dbReference type="InterPro" id="IPR041698">
    <property type="entry name" value="Methyltransf_25"/>
</dbReference>
<dbReference type="GO" id="GO:0032259">
    <property type="term" value="P:methylation"/>
    <property type="evidence" value="ECO:0007669"/>
    <property type="project" value="UniProtKB-KW"/>
</dbReference>
<feature type="domain" description="Methyltransferase" evidence="1">
    <location>
        <begin position="58"/>
        <end position="155"/>
    </location>
</feature>
<dbReference type="EMBL" id="PJMW01000002">
    <property type="protein sequence ID" value="PKV79342.1"/>
    <property type="molecule type" value="Genomic_DNA"/>
</dbReference>
<dbReference type="AlphaFoldDB" id="A0A2N3VCH6"/>
<gene>
    <name evidence="2" type="ORF">ATK86_3734</name>
</gene>
<organism evidence="2 3">
    <name type="scientific">Nocardia fluminea</name>
    <dbReference type="NCBI Taxonomy" id="134984"/>
    <lineage>
        <taxon>Bacteria</taxon>
        <taxon>Bacillati</taxon>
        <taxon>Actinomycetota</taxon>
        <taxon>Actinomycetes</taxon>
        <taxon>Mycobacteriales</taxon>
        <taxon>Nocardiaceae</taxon>
        <taxon>Nocardia</taxon>
    </lineage>
</organism>
<dbReference type="RefSeq" id="WP_101465607.1">
    <property type="nucleotide sequence ID" value="NZ_PJMW01000002.1"/>
</dbReference>
<dbReference type="CDD" id="cd02440">
    <property type="entry name" value="AdoMet_MTases"/>
    <property type="match status" value="1"/>
</dbReference>